<evidence type="ECO:0000256" key="5">
    <source>
        <dbReference type="PROSITE-ProRule" id="PRU10141"/>
    </source>
</evidence>
<evidence type="ECO:0000256" key="2">
    <source>
        <dbReference type="ARBA" id="ARBA00022741"/>
    </source>
</evidence>
<dbReference type="InterPro" id="IPR000719">
    <property type="entry name" value="Prot_kinase_dom"/>
</dbReference>
<dbReference type="SMART" id="SM00220">
    <property type="entry name" value="S_TKc"/>
    <property type="match status" value="1"/>
</dbReference>
<feature type="binding site" evidence="5">
    <location>
        <position position="140"/>
    </location>
    <ligand>
        <name>ATP</name>
        <dbReference type="ChEBI" id="CHEBI:30616"/>
    </ligand>
</feature>
<sequence length="940" mass="105064">MHDSRSPDPESTCRSGTPSSDEVVGSPDNDSKNRDGKSPGKNPSRKASSRKASSRKASSRNSSLGGSRSRKAPLNLPPQDPTIGSGAKGSSEDKSVAVSITPNSCEEPSRYERLAEVGRGGWGIVEKAFDRQLDREVAVKRFCDVNDVSEQERQRFLHEAKVTSQLQHPGIVPVHELGDRRDAFYVMKLLDGITLAKYIQDHHQAIRQTGNQTRFQFGDSLEPLLQRFVDVCHAVAYAHQRGVVHRDLKPSNVMISDFGETVVLDWGLAQSVESRPPESASTTVPSKPVGLADVSSLFEPDGTVIGTPAYMSPEQARGEVSRINISSDLYSLGVVLYTIIAGRHPYQGQSVDSILQQVRNADYPDLRTIQPLTPTPLLSIVRKAMSASQHDRYPDAQELAQDVRRFIAGDSVSVHRENGLERAIRWCRHHQGVAATAAISTTALLVAALVFAVFLHRSHRAERIARIEAQQAHREAILQLGETLEATDTWLVELSGSLQFYPGMASIRSELLDRAIEQYEGIASQNIGLTEQAETSRVLGTFDLRQCRNDTEQLALLERIKTHLRLGDLYRLTDQIEDACRQYAAAESLLNDTGDDDEKWKVRLVSVGSIETKLESQFGIERVNSLIGQLLLPDSAYTEPPSIERIHAARQWLDEQLLNNLSIDQPTCDAAMPPLVARAASAAVRLELAYRNNLKVRRHHSWTEPPYLRAIEIASWLVRQRGTVGDRRLSETIQTDNSRRLQDAENYERAQESWSRLINDLDQWIQLDSDRIDYLQSSAHALLQRGNIRVRLGMLQEAAADFKDSITHLDTAWRLTDDDEFYRVNLATSKNNLGTLLSRGGQRDPELAGQLLRQSLQTYEALLREEITYDILHRYAQTHAALSNLIFESADASSRALSIDHAKKSLDAFEILKDYQPLQPDDVSRCNQLRLRIDSVGDVQ</sequence>
<evidence type="ECO:0000256" key="1">
    <source>
        <dbReference type="ARBA" id="ARBA00022679"/>
    </source>
</evidence>
<proteinExistence type="predicted"/>
<dbReference type="PROSITE" id="PS00107">
    <property type="entry name" value="PROTEIN_KINASE_ATP"/>
    <property type="match status" value="1"/>
</dbReference>
<dbReference type="GO" id="GO:0004674">
    <property type="term" value="F:protein serine/threonine kinase activity"/>
    <property type="evidence" value="ECO:0007669"/>
    <property type="project" value="UniProtKB-EC"/>
</dbReference>
<dbReference type="CDD" id="cd14014">
    <property type="entry name" value="STKc_PknB_like"/>
    <property type="match status" value="1"/>
</dbReference>
<accession>A0A5C5ZXK0</accession>
<keyword evidence="1 8" id="KW-0808">Transferase</keyword>
<evidence type="ECO:0000313" key="8">
    <source>
        <dbReference type="EMBL" id="TWT91880.1"/>
    </source>
</evidence>
<dbReference type="PANTHER" id="PTHR43289:SF6">
    <property type="entry name" value="SERINE_THREONINE-PROTEIN KINASE NEKL-3"/>
    <property type="match status" value="1"/>
</dbReference>
<feature type="compositionally biased region" description="Basic residues" evidence="6">
    <location>
        <begin position="43"/>
        <end position="58"/>
    </location>
</feature>
<feature type="domain" description="Protein kinase" evidence="7">
    <location>
        <begin position="111"/>
        <end position="407"/>
    </location>
</feature>
<dbReference type="Pfam" id="PF00069">
    <property type="entry name" value="Pkinase"/>
    <property type="match status" value="1"/>
</dbReference>
<dbReference type="SUPFAM" id="SSF56112">
    <property type="entry name" value="Protein kinase-like (PK-like)"/>
    <property type="match status" value="1"/>
</dbReference>
<name>A0A5C5ZXK0_9BACT</name>
<dbReference type="AlphaFoldDB" id="A0A5C5ZXK0"/>
<reference evidence="8 9" key="1">
    <citation type="submission" date="2019-02" db="EMBL/GenBank/DDBJ databases">
        <title>Deep-cultivation of Planctomycetes and their phenomic and genomic characterization uncovers novel biology.</title>
        <authorList>
            <person name="Wiegand S."/>
            <person name="Jogler M."/>
            <person name="Boedeker C."/>
            <person name="Pinto D."/>
            <person name="Vollmers J."/>
            <person name="Rivas-Marin E."/>
            <person name="Kohn T."/>
            <person name="Peeters S.H."/>
            <person name="Heuer A."/>
            <person name="Rast P."/>
            <person name="Oberbeckmann S."/>
            <person name="Bunk B."/>
            <person name="Jeske O."/>
            <person name="Meyerdierks A."/>
            <person name="Storesund J.E."/>
            <person name="Kallscheuer N."/>
            <person name="Luecker S."/>
            <person name="Lage O.M."/>
            <person name="Pohl T."/>
            <person name="Merkel B.J."/>
            <person name="Hornburger P."/>
            <person name="Mueller R.-W."/>
            <person name="Bruemmer F."/>
            <person name="Labrenz M."/>
            <person name="Spormann A.M."/>
            <person name="Op Den Camp H."/>
            <person name="Overmann J."/>
            <person name="Amann R."/>
            <person name="Jetten M.S.M."/>
            <person name="Mascher T."/>
            <person name="Medema M.H."/>
            <person name="Devos D.P."/>
            <person name="Kaster A.-K."/>
            <person name="Ovreas L."/>
            <person name="Rohde M."/>
            <person name="Galperin M.Y."/>
            <person name="Jogler C."/>
        </authorList>
    </citation>
    <scope>NUCLEOTIDE SEQUENCE [LARGE SCALE GENOMIC DNA]</scope>
    <source>
        <strain evidence="8 9">Pla100</strain>
    </source>
</reference>
<dbReference type="OrthoDB" id="292616at2"/>
<protein>
    <submittedName>
        <fullName evidence="8">Serine/threonine-protein kinase PknD</fullName>
        <ecNumber evidence="8">2.7.11.1</ecNumber>
    </submittedName>
</protein>
<dbReference type="Proteomes" id="UP000316213">
    <property type="component" value="Unassembled WGS sequence"/>
</dbReference>
<dbReference type="EMBL" id="SJPM01000013">
    <property type="protein sequence ID" value="TWT91880.1"/>
    <property type="molecule type" value="Genomic_DNA"/>
</dbReference>
<feature type="region of interest" description="Disordered" evidence="6">
    <location>
        <begin position="1"/>
        <end position="109"/>
    </location>
</feature>
<evidence type="ECO:0000313" key="9">
    <source>
        <dbReference type="Proteomes" id="UP000316213"/>
    </source>
</evidence>
<evidence type="ECO:0000256" key="6">
    <source>
        <dbReference type="SAM" id="MobiDB-lite"/>
    </source>
</evidence>
<dbReference type="InterPro" id="IPR011009">
    <property type="entry name" value="Kinase-like_dom_sf"/>
</dbReference>
<keyword evidence="9" id="KW-1185">Reference proteome</keyword>
<keyword evidence="3 8" id="KW-0418">Kinase</keyword>
<gene>
    <name evidence="8" type="primary">pknD_7</name>
    <name evidence="8" type="ORF">Pla100_49180</name>
</gene>
<evidence type="ECO:0000256" key="3">
    <source>
        <dbReference type="ARBA" id="ARBA00022777"/>
    </source>
</evidence>
<dbReference type="Gene3D" id="1.10.510.10">
    <property type="entry name" value="Transferase(Phosphotransferase) domain 1"/>
    <property type="match status" value="1"/>
</dbReference>
<evidence type="ECO:0000259" key="7">
    <source>
        <dbReference type="PROSITE" id="PS50011"/>
    </source>
</evidence>
<dbReference type="PROSITE" id="PS50011">
    <property type="entry name" value="PROTEIN_KINASE_DOM"/>
    <property type="match status" value="1"/>
</dbReference>
<keyword evidence="4 5" id="KW-0067">ATP-binding</keyword>
<dbReference type="Gene3D" id="3.30.200.20">
    <property type="entry name" value="Phosphorylase Kinase, domain 1"/>
    <property type="match status" value="1"/>
</dbReference>
<dbReference type="InterPro" id="IPR008271">
    <property type="entry name" value="Ser/Thr_kinase_AS"/>
</dbReference>
<evidence type="ECO:0000256" key="4">
    <source>
        <dbReference type="ARBA" id="ARBA00022840"/>
    </source>
</evidence>
<dbReference type="InterPro" id="IPR011990">
    <property type="entry name" value="TPR-like_helical_dom_sf"/>
</dbReference>
<dbReference type="Gene3D" id="1.25.40.10">
    <property type="entry name" value="Tetratricopeptide repeat domain"/>
    <property type="match status" value="1"/>
</dbReference>
<feature type="compositionally biased region" description="Basic and acidic residues" evidence="6">
    <location>
        <begin position="29"/>
        <end position="38"/>
    </location>
</feature>
<comment type="caution">
    <text evidence="8">The sequence shown here is derived from an EMBL/GenBank/DDBJ whole genome shotgun (WGS) entry which is preliminary data.</text>
</comment>
<dbReference type="GO" id="GO:0005524">
    <property type="term" value="F:ATP binding"/>
    <property type="evidence" value="ECO:0007669"/>
    <property type="project" value="UniProtKB-UniRule"/>
</dbReference>
<dbReference type="EC" id="2.7.11.1" evidence="8"/>
<dbReference type="PROSITE" id="PS00108">
    <property type="entry name" value="PROTEIN_KINASE_ST"/>
    <property type="match status" value="1"/>
</dbReference>
<dbReference type="InterPro" id="IPR017441">
    <property type="entry name" value="Protein_kinase_ATP_BS"/>
</dbReference>
<keyword evidence="2 5" id="KW-0547">Nucleotide-binding</keyword>
<dbReference type="SUPFAM" id="SSF48452">
    <property type="entry name" value="TPR-like"/>
    <property type="match status" value="1"/>
</dbReference>
<organism evidence="8 9">
    <name type="scientific">Neorhodopirellula pilleata</name>
    <dbReference type="NCBI Taxonomy" id="2714738"/>
    <lineage>
        <taxon>Bacteria</taxon>
        <taxon>Pseudomonadati</taxon>
        <taxon>Planctomycetota</taxon>
        <taxon>Planctomycetia</taxon>
        <taxon>Pirellulales</taxon>
        <taxon>Pirellulaceae</taxon>
        <taxon>Neorhodopirellula</taxon>
    </lineage>
</organism>
<dbReference type="PANTHER" id="PTHR43289">
    <property type="entry name" value="MITOGEN-ACTIVATED PROTEIN KINASE KINASE KINASE 20-RELATED"/>
    <property type="match status" value="1"/>
</dbReference>